<dbReference type="PRINTS" id="PR00344">
    <property type="entry name" value="BCTRLSENSOR"/>
</dbReference>
<feature type="transmembrane region" description="Helical" evidence="13">
    <location>
        <begin position="119"/>
        <end position="147"/>
    </location>
</feature>
<evidence type="ECO:0000256" key="12">
    <source>
        <dbReference type="SAM" id="Coils"/>
    </source>
</evidence>
<feature type="transmembrane region" description="Helical" evidence="13">
    <location>
        <begin position="337"/>
        <end position="370"/>
    </location>
</feature>
<dbReference type="InterPro" id="IPR003661">
    <property type="entry name" value="HisK_dim/P_dom"/>
</dbReference>
<dbReference type="InterPro" id="IPR001734">
    <property type="entry name" value="Na/solute_symporter"/>
</dbReference>
<dbReference type="InterPro" id="IPR003594">
    <property type="entry name" value="HATPase_dom"/>
</dbReference>
<feature type="transmembrane region" description="Helical" evidence="13">
    <location>
        <begin position="62"/>
        <end position="86"/>
    </location>
</feature>
<sequence>MLLGGVILLASLAYLGVLFAIAYWGDKRADAGRSLIANPYIYALSMAVYATSWTFYGSVGRAAASGVGFLPIYLGPTLMAALWWLVLRKMIRISKANRITSIADFIAARYGKSSLLGGLVTVIAVVGIIPYIALQLKAVSASFLILLQYPAVVMPHKGEAVDLFKDTALYVALLLAAFTIVFGTRHLDATERHEGMVAAVAFESVVKLLAFLAVGAFVTFWLYDGFADVFAQARALPNIEELLTLGGAAGTYGSWASLIFLSMLSILFLPRQFQISVVENVNENHLAKAIWLFPAYLLAINVFVLPITFAGLMHFPGGEIDADTFVLTLPMAHQQEALALFVFIGGLSAATGMVIVETIALSTMICNDLVMPVLLRWKGLALAQRADLSRLLLGIRRGAIVLLMMLGYAYYRIAGEAYALVAIGLVSFAAVAQFAPAMLGGMYWKQGTHAGALTGLSLGFALWAYTLLLPSFAKSGWLPIAFVEQGPWGVEWLKPLALFGLNGLDDISHSLFWSLLANIGGYLLVSLLGRQSIREHAQALLFVDVFKVAGGGSGLWRGSASVHEIVTLVGRFIGPARANDAFADYAAQRGMKSAAALQPDAALVHYAENLLAGAIGAASARVMIASVVKEEPLSMEEVLDILDEASQLIAYSRKLEQKSRELEAATAELREANARLQELDRLKDDFISTVTHELRTPLTSIRAFSEILQGQPDMEPVRREQFISIIVKESERLTRLINQVLDLAKLESGNAEWHSTELDLKQVIDDAVSATSGLMREHGVTPTLRLPPAVPPVRADRDRLMQVMLNLISNAVKFCDRDDGRVAIALHVLNDRLRVDVRDNGPGIDPLHHETVFEKFRQVGDTMTGKPQGTGLGLPISRQIVQHFGGTLWVDSVLGQGATFSFTLPLDVHRAPPRQAAPQETDIP</sequence>
<evidence type="ECO:0000259" key="14">
    <source>
        <dbReference type="PROSITE" id="PS50109"/>
    </source>
</evidence>
<evidence type="ECO:0000256" key="11">
    <source>
        <dbReference type="ARBA" id="ARBA00023136"/>
    </source>
</evidence>
<comment type="subcellular location">
    <subcellularLocation>
        <location evidence="2">Membrane</location>
        <topology evidence="2">Multi-pass membrane protein</topology>
    </subcellularLocation>
</comment>
<dbReference type="SUPFAM" id="SSF47384">
    <property type="entry name" value="Homodimeric domain of signal transducing histidine kinase"/>
    <property type="match status" value="1"/>
</dbReference>
<dbReference type="SUPFAM" id="SSF55874">
    <property type="entry name" value="ATPase domain of HSP90 chaperone/DNA topoisomerase II/histidine kinase"/>
    <property type="match status" value="1"/>
</dbReference>
<evidence type="ECO:0000256" key="7">
    <source>
        <dbReference type="ARBA" id="ARBA00022692"/>
    </source>
</evidence>
<feature type="transmembrane region" description="Helical" evidence="13">
    <location>
        <begin position="243"/>
        <end position="269"/>
    </location>
</feature>
<keyword evidence="5" id="KW-0597">Phosphoprotein</keyword>
<keyword evidence="11 13" id="KW-0472">Membrane</keyword>
<evidence type="ECO:0000313" key="16">
    <source>
        <dbReference type="Proteomes" id="UP001165541"/>
    </source>
</evidence>
<dbReference type="SMART" id="SM00387">
    <property type="entry name" value="HATPase_c"/>
    <property type="match status" value="1"/>
</dbReference>
<evidence type="ECO:0000256" key="2">
    <source>
        <dbReference type="ARBA" id="ARBA00004141"/>
    </source>
</evidence>
<dbReference type="CDD" id="cd10322">
    <property type="entry name" value="SLC5sbd"/>
    <property type="match status" value="1"/>
</dbReference>
<dbReference type="InterPro" id="IPR036890">
    <property type="entry name" value="HATPase_C_sf"/>
</dbReference>
<dbReference type="PANTHER" id="PTHR43711:SF30">
    <property type="entry name" value="HISTIDINE KINASE"/>
    <property type="match status" value="1"/>
</dbReference>
<dbReference type="PROSITE" id="PS50109">
    <property type="entry name" value="HIS_KIN"/>
    <property type="match status" value="1"/>
</dbReference>
<feature type="transmembrane region" description="Helical" evidence="13">
    <location>
        <begin position="290"/>
        <end position="317"/>
    </location>
</feature>
<feature type="transmembrane region" description="Helical" evidence="13">
    <location>
        <begin position="417"/>
        <end position="439"/>
    </location>
</feature>
<dbReference type="EMBL" id="JAMKFE010000004">
    <property type="protein sequence ID" value="MCM5679754.1"/>
    <property type="molecule type" value="Genomic_DNA"/>
</dbReference>
<dbReference type="PANTHER" id="PTHR43711">
    <property type="entry name" value="TWO-COMPONENT HISTIDINE KINASE"/>
    <property type="match status" value="1"/>
</dbReference>
<evidence type="ECO:0000256" key="3">
    <source>
        <dbReference type="ARBA" id="ARBA00006434"/>
    </source>
</evidence>
<accession>A0ABT0YMU5</accession>
<feature type="coiled-coil region" evidence="12">
    <location>
        <begin position="648"/>
        <end position="689"/>
    </location>
</feature>
<gene>
    <name evidence="15" type="ORF">M8A51_09420</name>
</gene>
<reference evidence="15" key="1">
    <citation type="submission" date="2022-05" db="EMBL/GenBank/DDBJ databases">
        <title>Schlegelella sp. nov., isolated from mangrove soil.</title>
        <authorList>
            <person name="Liu Y."/>
            <person name="Ge X."/>
            <person name="Liu W."/>
        </authorList>
    </citation>
    <scope>NUCLEOTIDE SEQUENCE</scope>
    <source>
        <strain evidence="15">S2-27</strain>
    </source>
</reference>
<dbReference type="CDD" id="cd00082">
    <property type="entry name" value="HisKA"/>
    <property type="match status" value="1"/>
</dbReference>
<keyword evidence="9 13" id="KW-1133">Transmembrane helix</keyword>
<evidence type="ECO:0000313" key="15">
    <source>
        <dbReference type="EMBL" id="MCM5679754.1"/>
    </source>
</evidence>
<feature type="transmembrane region" description="Helical" evidence="13">
    <location>
        <begin position="6"/>
        <end position="25"/>
    </location>
</feature>
<dbReference type="Proteomes" id="UP001165541">
    <property type="component" value="Unassembled WGS sequence"/>
</dbReference>
<dbReference type="Gene3D" id="1.20.1730.10">
    <property type="entry name" value="Sodium/glucose cotransporter"/>
    <property type="match status" value="1"/>
</dbReference>
<evidence type="ECO:0000256" key="10">
    <source>
        <dbReference type="ARBA" id="ARBA00023012"/>
    </source>
</evidence>
<evidence type="ECO:0000256" key="1">
    <source>
        <dbReference type="ARBA" id="ARBA00000085"/>
    </source>
</evidence>
<evidence type="ECO:0000256" key="4">
    <source>
        <dbReference type="ARBA" id="ARBA00012438"/>
    </source>
</evidence>
<dbReference type="SMART" id="SM00388">
    <property type="entry name" value="HisKA"/>
    <property type="match status" value="1"/>
</dbReference>
<comment type="similarity">
    <text evidence="3">Belongs to the sodium:solute symporter (SSF) (TC 2.A.21) family.</text>
</comment>
<keyword evidence="6" id="KW-0808">Transferase</keyword>
<feature type="transmembrane region" description="Helical" evidence="13">
    <location>
        <begin position="451"/>
        <end position="473"/>
    </location>
</feature>
<evidence type="ECO:0000256" key="6">
    <source>
        <dbReference type="ARBA" id="ARBA00022679"/>
    </source>
</evidence>
<organism evidence="15 16">
    <name type="scientific">Caldimonas mangrovi</name>
    <dbReference type="NCBI Taxonomy" id="2944811"/>
    <lineage>
        <taxon>Bacteria</taxon>
        <taxon>Pseudomonadati</taxon>
        <taxon>Pseudomonadota</taxon>
        <taxon>Betaproteobacteria</taxon>
        <taxon>Burkholderiales</taxon>
        <taxon>Sphaerotilaceae</taxon>
        <taxon>Caldimonas</taxon>
    </lineage>
</organism>
<dbReference type="Pfam" id="PF02518">
    <property type="entry name" value="HATPase_c"/>
    <property type="match status" value="1"/>
</dbReference>
<dbReference type="GO" id="GO:0016301">
    <property type="term" value="F:kinase activity"/>
    <property type="evidence" value="ECO:0007669"/>
    <property type="project" value="UniProtKB-KW"/>
</dbReference>
<dbReference type="RefSeq" id="WP_251777952.1">
    <property type="nucleotide sequence ID" value="NZ_JAMKFE010000004.1"/>
</dbReference>
<feature type="transmembrane region" description="Helical" evidence="13">
    <location>
        <begin position="167"/>
        <end position="184"/>
    </location>
</feature>
<keyword evidence="8 15" id="KW-0418">Kinase</keyword>
<dbReference type="PROSITE" id="PS50283">
    <property type="entry name" value="NA_SOLUT_SYMP_3"/>
    <property type="match status" value="1"/>
</dbReference>
<proteinExistence type="inferred from homology"/>
<keyword evidence="12" id="KW-0175">Coiled coil</keyword>
<dbReference type="InterPro" id="IPR050736">
    <property type="entry name" value="Sensor_HK_Regulatory"/>
</dbReference>
<keyword evidence="7 13" id="KW-0812">Transmembrane</keyword>
<dbReference type="InterPro" id="IPR038377">
    <property type="entry name" value="Na/Glc_symporter_sf"/>
</dbReference>
<feature type="transmembrane region" description="Helical" evidence="13">
    <location>
        <begin position="37"/>
        <end position="56"/>
    </location>
</feature>
<feature type="transmembrane region" description="Helical" evidence="13">
    <location>
        <begin position="511"/>
        <end position="529"/>
    </location>
</feature>
<dbReference type="InterPro" id="IPR036097">
    <property type="entry name" value="HisK_dim/P_sf"/>
</dbReference>
<protein>
    <recommendedName>
        <fullName evidence="4">histidine kinase</fullName>
        <ecNumber evidence="4">2.7.13.3</ecNumber>
    </recommendedName>
</protein>
<comment type="caution">
    <text evidence="15">The sequence shown here is derived from an EMBL/GenBank/DDBJ whole genome shotgun (WGS) entry which is preliminary data.</text>
</comment>
<dbReference type="Pfam" id="PF00512">
    <property type="entry name" value="HisKA"/>
    <property type="match status" value="1"/>
</dbReference>
<feature type="transmembrane region" description="Helical" evidence="13">
    <location>
        <begin position="391"/>
        <end position="411"/>
    </location>
</feature>
<dbReference type="EC" id="2.7.13.3" evidence="4"/>
<evidence type="ECO:0000256" key="9">
    <source>
        <dbReference type="ARBA" id="ARBA00022989"/>
    </source>
</evidence>
<keyword evidence="10" id="KW-0902">Two-component regulatory system</keyword>
<evidence type="ECO:0000256" key="5">
    <source>
        <dbReference type="ARBA" id="ARBA00022553"/>
    </source>
</evidence>
<dbReference type="InterPro" id="IPR005467">
    <property type="entry name" value="His_kinase_dom"/>
</dbReference>
<feature type="domain" description="Histidine kinase" evidence="14">
    <location>
        <begin position="689"/>
        <end position="908"/>
    </location>
</feature>
<comment type="catalytic activity">
    <reaction evidence="1">
        <text>ATP + protein L-histidine = ADP + protein N-phospho-L-histidine.</text>
        <dbReference type="EC" id="2.7.13.3"/>
    </reaction>
</comment>
<name>A0ABT0YMU5_9BURK</name>
<dbReference type="CDD" id="cd16922">
    <property type="entry name" value="HATPase_EvgS-ArcB-TorS-like"/>
    <property type="match status" value="1"/>
</dbReference>
<dbReference type="InterPro" id="IPR004358">
    <property type="entry name" value="Sig_transdc_His_kin-like_C"/>
</dbReference>
<keyword evidence="16" id="KW-1185">Reference proteome</keyword>
<dbReference type="Gene3D" id="1.10.287.130">
    <property type="match status" value="1"/>
</dbReference>
<dbReference type="Gene3D" id="3.30.565.10">
    <property type="entry name" value="Histidine kinase-like ATPase, C-terminal domain"/>
    <property type="match status" value="1"/>
</dbReference>
<evidence type="ECO:0000256" key="13">
    <source>
        <dbReference type="SAM" id="Phobius"/>
    </source>
</evidence>
<evidence type="ECO:0000256" key="8">
    <source>
        <dbReference type="ARBA" id="ARBA00022777"/>
    </source>
</evidence>
<feature type="transmembrane region" description="Helical" evidence="13">
    <location>
        <begin position="196"/>
        <end position="223"/>
    </location>
</feature>